<name>A0ABQ4EEF6_9ACTN</name>
<dbReference type="InterPro" id="IPR033116">
    <property type="entry name" value="TRYPSIN_SER"/>
</dbReference>
<dbReference type="Gene3D" id="2.40.10.10">
    <property type="entry name" value="Trypsin-like serine proteases"/>
    <property type="match status" value="1"/>
</dbReference>
<dbReference type="PANTHER" id="PTHR24276">
    <property type="entry name" value="POLYSERASE-RELATED"/>
    <property type="match status" value="1"/>
</dbReference>
<dbReference type="Pfam" id="PF00089">
    <property type="entry name" value="Trypsin"/>
    <property type="match status" value="1"/>
</dbReference>
<organism evidence="5 6">
    <name type="scientific">Plantactinospora endophytica</name>
    <dbReference type="NCBI Taxonomy" id="673535"/>
    <lineage>
        <taxon>Bacteria</taxon>
        <taxon>Bacillati</taxon>
        <taxon>Actinomycetota</taxon>
        <taxon>Actinomycetes</taxon>
        <taxon>Micromonosporales</taxon>
        <taxon>Micromonosporaceae</taxon>
        <taxon>Plantactinospora</taxon>
    </lineage>
</organism>
<dbReference type="InterPro" id="IPR009003">
    <property type="entry name" value="Peptidase_S1_PA"/>
</dbReference>
<gene>
    <name evidence="5" type="ORF">Pen02_80530</name>
</gene>
<dbReference type="InterPro" id="IPR001254">
    <property type="entry name" value="Trypsin_dom"/>
</dbReference>
<evidence type="ECO:0000256" key="2">
    <source>
        <dbReference type="ARBA" id="ARBA00023157"/>
    </source>
</evidence>
<dbReference type="PROSITE" id="PS00135">
    <property type="entry name" value="TRYPSIN_SER"/>
    <property type="match status" value="1"/>
</dbReference>
<dbReference type="SUPFAM" id="SSF50494">
    <property type="entry name" value="Trypsin-like serine proteases"/>
    <property type="match status" value="1"/>
</dbReference>
<evidence type="ECO:0000313" key="5">
    <source>
        <dbReference type="EMBL" id="GIG93117.1"/>
    </source>
</evidence>
<dbReference type="CDD" id="cd00190">
    <property type="entry name" value="Tryp_SPc"/>
    <property type="match status" value="1"/>
</dbReference>
<protein>
    <recommendedName>
        <fullName evidence="4">Peptidase S1 domain-containing protein</fullName>
    </recommendedName>
</protein>
<dbReference type="InterPro" id="IPR050430">
    <property type="entry name" value="Peptidase_S1"/>
</dbReference>
<evidence type="ECO:0000256" key="1">
    <source>
        <dbReference type="ARBA" id="ARBA00007664"/>
    </source>
</evidence>
<dbReference type="PRINTS" id="PR00722">
    <property type="entry name" value="CHYMOTRYPSIN"/>
</dbReference>
<dbReference type="RefSeq" id="WP_203871415.1">
    <property type="nucleotide sequence ID" value="NZ_BONW01000051.1"/>
</dbReference>
<comment type="caution">
    <text evidence="5">The sequence shown here is derived from an EMBL/GenBank/DDBJ whole genome shotgun (WGS) entry which is preliminary data.</text>
</comment>
<accession>A0ABQ4EEF6</accession>
<reference evidence="5 6" key="1">
    <citation type="submission" date="2021-01" db="EMBL/GenBank/DDBJ databases">
        <title>Whole genome shotgun sequence of Plantactinospora endophytica NBRC 110450.</title>
        <authorList>
            <person name="Komaki H."/>
            <person name="Tamura T."/>
        </authorList>
    </citation>
    <scope>NUCLEOTIDE SEQUENCE [LARGE SCALE GENOMIC DNA]</scope>
    <source>
        <strain evidence="5 6">NBRC 110450</strain>
    </source>
</reference>
<feature type="signal peptide" evidence="3">
    <location>
        <begin position="1"/>
        <end position="26"/>
    </location>
</feature>
<proteinExistence type="inferred from homology"/>
<keyword evidence="3" id="KW-0732">Signal</keyword>
<dbReference type="EMBL" id="BONW01000051">
    <property type="protein sequence ID" value="GIG93117.1"/>
    <property type="molecule type" value="Genomic_DNA"/>
</dbReference>
<sequence>MRKRFHAAAVALAILVPLLSAGPAAAEDAVGQDLPRFRASDAPAVPPGDVSPLVVNGEAATSSRGLAALHIDGKFECTGSIIAPRWVLTAKHCVEGYRDQAMAVRVKSLRYGSGGGVVAVIEAESVVRSIHDIALVRLSRSANAEYVPLASAHPKIGTTNYVFGWGRTCPTCALSPTLKRATVTVTGISDAYSDMGTEIRVSPGNGAPCSGDSGGPMFKLVDGKRYQVGVVSWGSSSCTGSSYFASVPISRDWIRSVAGV</sequence>
<keyword evidence="6" id="KW-1185">Reference proteome</keyword>
<comment type="similarity">
    <text evidence="1">Belongs to the peptidase S1 family.</text>
</comment>
<feature type="chain" id="PRO_5046141394" description="Peptidase S1 domain-containing protein" evidence="3">
    <location>
        <begin position="27"/>
        <end position="260"/>
    </location>
</feature>
<dbReference type="InterPro" id="IPR043504">
    <property type="entry name" value="Peptidase_S1_PA_chymotrypsin"/>
</dbReference>
<dbReference type="SMART" id="SM00020">
    <property type="entry name" value="Tryp_SPc"/>
    <property type="match status" value="1"/>
</dbReference>
<keyword evidence="2" id="KW-1015">Disulfide bond</keyword>
<dbReference type="PANTHER" id="PTHR24276:SF98">
    <property type="entry name" value="FI18310P1-RELATED"/>
    <property type="match status" value="1"/>
</dbReference>
<dbReference type="InterPro" id="IPR001314">
    <property type="entry name" value="Peptidase_S1A"/>
</dbReference>
<evidence type="ECO:0000256" key="3">
    <source>
        <dbReference type="SAM" id="SignalP"/>
    </source>
</evidence>
<feature type="domain" description="Peptidase S1" evidence="4">
    <location>
        <begin position="54"/>
        <end position="259"/>
    </location>
</feature>
<evidence type="ECO:0000259" key="4">
    <source>
        <dbReference type="PROSITE" id="PS50240"/>
    </source>
</evidence>
<dbReference type="Proteomes" id="UP000646749">
    <property type="component" value="Unassembled WGS sequence"/>
</dbReference>
<dbReference type="PROSITE" id="PS50240">
    <property type="entry name" value="TRYPSIN_DOM"/>
    <property type="match status" value="1"/>
</dbReference>
<evidence type="ECO:0000313" key="6">
    <source>
        <dbReference type="Proteomes" id="UP000646749"/>
    </source>
</evidence>